<dbReference type="PANTHER" id="PTHR14647:SF87">
    <property type="entry name" value="PUTATIVE-RELATED"/>
    <property type="match status" value="1"/>
</dbReference>
<keyword evidence="8" id="KW-0472">Membrane</keyword>
<dbReference type="SUPFAM" id="SSF52540">
    <property type="entry name" value="P-loop containing nucleoside triphosphate hydrolases"/>
    <property type="match status" value="1"/>
</dbReference>
<reference evidence="11" key="1">
    <citation type="submission" date="2025-08" db="UniProtKB">
        <authorList>
            <consortium name="RefSeq"/>
        </authorList>
    </citation>
    <scope>IDENTIFICATION</scope>
    <source>
        <tissue evidence="11">Testes</tissue>
    </source>
</reference>
<dbReference type="InterPro" id="IPR009729">
    <property type="entry name" value="Gal-3-0_sulfotransfrase"/>
</dbReference>
<dbReference type="PANTHER" id="PTHR14647">
    <property type="entry name" value="GALACTOSE-3-O-SULFOTRANSFERASE"/>
    <property type="match status" value="1"/>
</dbReference>
<evidence type="ECO:0000256" key="9">
    <source>
        <dbReference type="ARBA" id="ARBA00023180"/>
    </source>
</evidence>
<organism evidence="10 11">
    <name type="scientific">Saccoglossus kowalevskii</name>
    <name type="common">Acorn worm</name>
    <dbReference type="NCBI Taxonomy" id="10224"/>
    <lineage>
        <taxon>Eukaryota</taxon>
        <taxon>Metazoa</taxon>
        <taxon>Hemichordata</taxon>
        <taxon>Enteropneusta</taxon>
        <taxon>Harrimaniidae</taxon>
        <taxon>Saccoglossus</taxon>
    </lineage>
</organism>
<keyword evidence="3" id="KW-0808">Transferase</keyword>
<proteinExistence type="inferred from homology"/>
<name>A0ABM0MT99_SACKO</name>
<dbReference type="RefSeq" id="XP_006823240.1">
    <property type="nucleotide sequence ID" value="XM_006823177.1"/>
</dbReference>
<evidence type="ECO:0000256" key="8">
    <source>
        <dbReference type="ARBA" id="ARBA00023136"/>
    </source>
</evidence>
<dbReference type="Gene3D" id="3.40.50.300">
    <property type="entry name" value="P-loop containing nucleotide triphosphate hydrolases"/>
    <property type="match status" value="1"/>
</dbReference>
<comment type="subcellular location">
    <subcellularLocation>
        <location evidence="1">Golgi apparatus membrane</location>
        <topology evidence="1">Single-pass type II membrane protein</topology>
    </subcellularLocation>
</comment>
<dbReference type="Proteomes" id="UP000694865">
    <property type="component" value="Unplaced"/>
</dbReference>
<evidence type="ECO:0000313" key="11">
    <source>
        <dbReference type="RefSeq" id="XP_006823240.1"/>
    </source>
</evidence>
<keyword evidence="7" id="KW-0333">Golgi apparatus</keyword>
<dbReference type="GeneID" id="102803630"/>
<dbReference type="InterPro" id="IPR027417">
    <property type="entry name" value="P-loop_NTPase"/>
</dbReference>
<comment type="similarity">
    <text evidence="2">Belongs to the galactose-3-O-sulfotransferase family.</text>
</comment>
<protein>
    <submittedName>
        <fullName evidence="11">Galactose-3-O-sulfotransferase 2-like</fullName>
    </submittedName>
</protein>
<evidence type="ECO:0000256" key="6">
    <source>
        <dbReference type="ARBA" id="ARBA00022989"/>
    </source>
</evidence>
<evidence type="ECO:0000256" key="5">
    <source>
        <dbReference type="ARBA" id="ARBA00022968"/>
    </source>
</evidence>
<keyword evidence="6" id="KW-1133">Transmembrane helix</keyword>
<evidence type="ECO:0000256" key="1">
    <source>
        <dbReference type="ARBA" id="ARBA00004323"/>
    </source>
</evidence>
<evidence type="ECO:0000313" key="10">
    <source>
        <dbReference type="Proteomes" id="UP000694865"/>
    </source>
</evidence>
<sequence>MARLIVKKKLLFLLVVCIATTVLFVARMHEPHLRLLEHSLTSSVHGGDRRSLQLSELIDLARRQNIAVSYPSGLVPNNNLSVFPPVIQGAMLHINESKHFYGSGLESQQPVIEPTVVTRSSPNETCRRHNNVVFLKTHKTGSDTTSQIFVRFADTHNLSIVLPTETWNLGWPSTVREKKYIHSKDNAKFNILCLHCVYNRNAFDNIMADGTKYVTILRNPWNQFKSAFNYFGWSKLVEKENENTTQYLEKFLEHPGRFYKWENETTRVYMRNFMSFDLGLPPTQYDDVNAIMTFVKMRENEFDLVMILEYYDESLILLRRMLCWKLRDILYIPINVSKKTTHVQPYAEQLYRHFSQADFTLYEHFKEIFLQRLKKSPSLSEEVTYFRQINSDYKLFCTQAERNSSMKFEVNKSDWNDMFQIDSSYCTKSRLPITAYVSELKQKHYGIDTVRTTHLWRIP</sequence>
<evidence type="ECO:0000256" key="3">
    <source>
        <dbReference type="ARBA" id="ARBA00022679"/>
    </source>
</evidence>
<accession>A0ABM0MT99</accession>
<keyword evidence="9" id="KW-0325">Glycoprotein</keyword>
<evidence type="ECO:0000256" key="7">
    <source>
        <dbReference type="ARBA" id="ARBA00023034"/>
    </source>
</evidence>
<dbReference type="Pfam" id="PF06990">
    <property type="entry name" value="Gal-3-0_sulfotr"/>
    <property type="match status" value="1"/>
</dbReference>
<gene>
    <name evidence="11" type="primary">LOC102803630</name>
</gene>
<evidence type="ECO:0000256" key="4">
    <source>
        <dbReference type="ARBA" id="ARBA00022692"/>
    </source>
</evidence>
<keyword evidence="5" id="KW-0735">Signal-anchor</keyword>
<keyword evidence="10" id="KW-1185">Reference proteome</keyword>
<keyword evidence="4" id="KW-0812">Transmembrane</keyword>
<evidence type="ECO:0000256" key="2">
    <source>
        <dbReference type="ARBA" id="ARBA00008124"/>
    </source>
</evidence>